<dbReference type="InterPro" id="IPR054722">
    <property type="entry name" value="PolX-like_BBD"/>
</dbReference>
<dbReference type="InterPro" id="IPR013103">
    <property type="entry name" value="RVT_2"/>
</dbReference>
<evidence type="ECO:0000256" key="2">
    <source>
        <dbReference type="SAM" id="MobiDB-lite"/>
    </source>
</evidence>
<dbReference type="PANTHER" id="PTHR11439:SF484">
    <property type="entry name" value="REVERSE TRANSCRIPTASE TY1_COPIA-TYPE DOMAIN-CONTAINING PROTEIN"/>
    <property type="match status" value="1"/>
</dbReference>
<keyword evidence="1" id="KW-0645">Protease</keyword>
<accession>A0A438DK91</accession>
<feature type="region of interest" description="Disordered" evidence="2">
    <location>
        <begin position="238"/>
        <end position="273"/>
    </location>
</feature>
<dbReference type="Pfam" id="PF07727">
    <property type="entry name" value="RVT_2"/>
    <property type="match status" value="2"/>
</dbReference>
<dbReference type="Pfam" id="PF25597">
    <property type="entry name" value="SH3_retrovirus"/>
    <property type="match status" value="1"/>
</dbReference>
<dbReference type="AlphaFoldDB" id="A0A438DK91"/>
<gene>
    <name evidence="4" type="primary">POLX_3745</name>
    <name evidence="4" type="ORF">CK203_082516</name>
</gene>
<feature type="region of interest" description="Disordered" evidence="2">
    <location>
        <begin position="190"/>
        <end position="223"/>
    </location>
</feature>
<comment type="caution">
    <text evidence="4">The sequence shown here is derived from an EMBL/GenBank/DDBJ whole genome shotgun (WGS) entry which is preliminary data.</text>
</comment>
<evidence type="ECO:0000259" key="3">
    <source>
        <dbReference type="PROSITE" id="PS50994"/>
    </source>
</evidence>
<dbReference type="PANTHER" id="PTHR11439">
    <property type="entry name" value="GAG-POL-RELATED RETROTRANSPOSON"/>
    <property type="match status" value="1"/>
</dbReference>
<name>A0A438DK91_VITVI</name>
<dbReference type="GO" id="GO:0015074">
    <property type="term" value="P:DNA integration"/>
    <property type="evidence" value="ECO:0007669"/>
    <property type="project" value="InterPro"/>
</dbReference>
<dbReference type="GO" id="GO:0003676">
    <property type="term" value="F:nucleic acid binding"/>
    <property type="evidence" value="ECO:0007669"/>
    <property type="project" value="InterPro"/>
</dbReference>
<dbReference type="Pfam" id="PF00665">
    <property type="entry name" value="rve"/>
    <property type="match status" value="1"/>
</dbReference>
<organism evidence="4 5">
    <name type="scientific">Vitis vinifera</name>
    <name type="common">Grape</name>
    <dbReference type="NCBI Taxonomy" id="29760"/>
    <lineage>
        <taxon>Eukaryota</taxon>
        <taxon>Viridiplantae</taxon>
        <taxon>Streptophyta</taxon>
        <taxon>Embryophyta</taxon>
        <taxon>Tracheophyta</taxon>
        <taxon>Spermatophyta</taxon>
        <taxon>Magnoliopsida</taxon>
        <taxon>eudicotyledons</taxon>
        <taxon>Gunneridae</taxon>
        <taxon>Pentapetalae</taxon>
        <taxon>rosids</taxon>
        <taxon>Vitales</taxon>
        <taxon>Vitaceae</taxon>
        <taxon>Viteae</taxon>
        <taxon>Vitis</taxon>
    </lineage>
</organism>
<feature type="compositionally biased region" description="Low complexity" evidence="2">
    <location>
        <begin position="251"/>
        <end position="273"/>
    </location>
</feature>
<proteinExistence type="predicted"/>
<keyword evidence="1" id="KW-0064">Aspartyl protease</keyword>
<dbReference type="SUPFAM" id="SSF53098">
    <property type="entry name" value="Ribonuclease H-like"/>
    <property type="match status" value="1"/>
</dbReference>
<dbReference type="InterPro" id="IPR043502">
    <property type="entry name" value="DNA/RNA_pol_sf"/>
</dbReference>
<dbReference type="Pfam" id="PF13976">
    <property type="entry name" value="gag_pre-integrs"/>
    <property type="match status" value="1"/>
</dbReference>
<evidence type="ECO:0000313" key="4">
    <source>
        <dbReference type="EMBL" id="RVW35829.1"/>
    </source>
</evidence>
<dbReference type="InterPro" id="IPR012337">
    <property type="entry name" value="RNaseH-like_sf"/>
</dbReference>
<dbReference type="SUPFAM" id="SSF56672">
    <property type="entry name" value="DNA/RNA polymerases"/>
    <property type="match status" value="1"/>
</dbReference>
<evidence type="ECO:0000256" key="1">
    <source>
        <dbReference type="ARBA" id="ARBA00022750"/>
    </source>
</evidence>
<dbReference type="EMBL" id="QGNW01001593">
    <property type="protein sequence ID" value="RVW35829.1"/>
    <property type="molecule type" value="Genomic_DNA"/>
</dbReference>
<dbReference type="InterPro" id="IPR036397">
    <property type="entry name" value="RNaseH_sf"/>
</dbReference>
<dbReference type="Proteomes" id="UP000288805">
    <property type="component" value="Unassembled WGS sequence"/>
</dbReference>
<dbReference type="FunFam" id="3.30.420.10:FF:000440">
    <property type="match status" value="1"/>
</dbReference>
<protein>
    <submittedName>
        <fullName evidence="4">Retrovirus-related Pol polyprotein from transposon TNT 1-94</fullName>
    </submittedName>
</protein>
<dbReference type="Gene3D" id="3.30.420.10">
    <property type="entry name" value="Ribonuclease H-like superfamily/Ribonuclease H"/>
    <property type="match status" value="1"/>
</dbReference>
<feature type="domain" description="Integrase catalytic" evidence="3">
    <location>
        <begin position="421"/>
        <end position="587"/>
    </location>
</feature>
<keyword evidence="1" id="KW-0378">Hydrolase</keyword>
<dbReference type="GO" id="GO:0004190">
    <property type="term" value="F:aspartic-type endopeptidase activity"/>
    <property type="evidence" value="ECO:0007669"/>
    <property type="project" value="UniProtKB-KW"/>
</dbReference>
<dbReference type="InterPro" id="IPR001584">
    <property type="entry name" value="Integrase_cat-core"/>
</dbReference>
<feature type="compositionally biased region" description="Low complexity" evidence="2">
    <location>
        <begin position="193"/>
        <end position="210"/>
    </location>
</feature>
<dbReference type="InterPro" id="IPR025724">
    <property type="entry name" value="GAG-pre-integrase_dom"/>
</dbReference>
<evidence type="ECO:0000313" key="5">
    <source>
        <dbReference type="Proteomes" id="UP000288805"/>
    </source>
</evidence>
<sequence>MITSEKLVGRENYLSWSASVELWFMGQGYEDHLITQEADIPEVDRVQWRKIDAQLCSVLWQSVDPRILLHLQAYKTCFKFWTQAKGLYTNDIQRLYKVASAIVHLSQQDLDLSTYIGQIASLKEQFLTVMPLTPDVGAQQTQLDKFFMVLTLIGLRPDLEPIRDQILGSSSVPSLDDVFASLLRISSTQTLPSDSASDSSVLVSQTTSRGGRSGTRGRGQRPHCTYCNKLGHTRDRCYQLHGRPPRTAHMAQSSDSPLPQPPSSSASQTSQASIASVAQPGNASACLTHTSSLGPWILDSGASDHLSGNKDLFSSITTTSDLPTVTLANGSQLWLKDRSTGKTIGIGRESQGLYHLTSDSSPAVCISTDAPLLIHNRLGHPSLSKFQKMVPRFSTLSSLPCESCQLGKHTRVSFPKRLNNRAKSPFELVHTDVWGPCRTASTLGFQYFVTFIDDYSRCTWLFLMKNRAELFSIFQKFYTEIQTQFNISIRVLRSDNAREYFSAQFTSFMSHHGILHQSSCAHTPQQNGVAERKNRHLVETARTLLLHNHVPFRFWGDAVLTACYLINRMPSSVLHDQIPHSLLFPDQPLYFLPPRVFGCTCFVHILTPGQDKLSAKAMKCLFLGYSRLQKGYRCYSLETHRYFISADVTFFEDSPFFSTTSESLPVSEVLPIPIVSPPDAMPPRPLQVYHRRPRVVAPLPFPEAPADSLPIPSASPAPALPSPNDLPIAVRKGTRSTRNPHPIYNFLSYHRLSSPYSAFVSAISSVSLPKSTHEALSHPDWRQAMVDEMAALHSNGTWDLVVLPSGKSTVGCRWVYAVKVGLMIASVRLLLSMAAMCSWPLYQLDIKNAFLHGDLAEEVYMEQPPGFVAQGVWFSVQVTPFSIWLETISSSMCIYLVVYVDDIVITGSDQDGIQKLKQHLFTHFQTKDLGKLKYFLGIEIAQSSSGVVLSQRKYALDILEETGMLDCKPVDTPMDPNVKLVPGQGEPLGDPGRYRRLVGKLNYLTITRPDISFPVSVVSQFLQSPCDSHWDAVIRILRYIKSTPGQGVLYENRGHTQVVGYTDADWAGSPTDRRSTSGYCVFIGGNLISWKSKKQDVVARSSAEAEYRAMALATCELIWLRHLLQELRFGKDEQMKLICDNQAALHIASNPVFHERTKHIEVDCHFIREKIASGCVATSFVNSNDQLADIFTKSLRGPRIKYICNKLGAYDVYAPA</sequence>
<dbReference type="InterPro" id="IPR057670">
    <property type="entry name" value="SH3_retrovirus"/>
</dbReference>
<dbReference type="Pfam" id="PF22936">
    <property type="entry name" value="Pol_BBD"/>
    <property type="match status" value="1"/>
</dbReference>
<reference evidence="4 5" key="1">
    <citation type="journal article" date="2018" name="PLoS Genet.">
        <title>Population sequencing reveals clonal diversity and ancestral inbreeding in the grapevine cultivar Chardonnay.</title>
        <authorList>
            <person name="Roach M.J."/>
            <person name="Johnson D.L."/>
            <person name="Bohlmann J."/>
            <person name="van Vuuren H.J."/>
            <person name="Jones S.J."/>
            <person name="Pretorius I.S."/>
            <person name="Schmidt S.A."/>
            <person name="Borneman A.R."/>
        </authorList>
    </citation>
    <scope>NUCLEOTIDE SEQUENCE [LARGE SCALE GENOMIC DNA]</scope>
    <source>
        <strain evidence="5">cv. Chardonnay</strain>
        <tissue evidence="4">Leaf</tissue>
    </source>
</reference>
<dbReference type="PROSITE" id="PS50994">
    <property type="entry name" value="INTEGRASE"/>
    <property type="match status" value="1"/>
</dbReference>
<dbReference type="CDD" id="cd09272">
    <property type="entry name" value="RNase_HI_RT_Ty1"/>
    <property type="match status" value="1"/>
</dbReference>